<evidence type="ECO:0000313" key="2">
    <source>
        <dbReference type="Proteomes" id="UP000293483"/>
    </source>
</evidence>
<dbReference type="EMBL" id="SGSU01000009">
    <property type="protein sequence ID" value="RZG66845.1"/>
    <property type="molecule type" value="Genomic_DNA"/>
</dbReference>
<gene>
    <name evidence="1" type="ORF">EXE25_09165</name>
</gene>
<comment type="caution">
    <text evidence="1">The sequence shown here is derived from an EMBL/GenBank/DDBJ whole genome shotgun (WGS) entry which is preliminary data.</text>
</comment>
<proteinExistence type="predicted"/>
<organism evidence="1 2">
    <name type="scientific">Acinetobacter bouvetii</name>
    <dbReference type="NCBI Taxonomy" id="202951"/>
    <lineage>
        <taxon>Bacteria</taxon>
        <taxon>Pseudomonadati</taxon>
        <taxon>Pseudomonadota</taxon>
        <taxon>Gammaproteobacteria</taxon>
        <taxon>Moraxellales</taxon>
        <taxon>Moraxellaceae</taxon>
        <taxon>Acinetobacter</taxon>
    </lineage>
</organism>
<reference evidence="1 2" key="1">
    <citation type="submission" date="2019-02" db="EMBL/GenBank/DDBJ databases">
        <title>The Batch Genome Submission of Acinetobacter spp. strains.</title>
        <authorList>
            <person name="Qin J."/>
            <person name="Hu Y."/>
            <person name="Ye H."/>
            <person name="Wei L."/>
            <person name="Feng Y."/>
            <person name="Zong Z."/>
        </authorList>
    </citation>
    <scope>NUCLEOTIDE SEQUENCE [LARGE SCALE GENOMIC DNA]</scope>
    <source>
        <strain evidence="1 2">WCHABo060081</strain>
    </source>
</reference>
<protein>
    <submittedName>
        <fullName evidence="1">Uncharacterized protein</fullName>
    </submittedName>
</protein>
<evidence type="ECO:0000313" key="1">
    <source>
        <dbReference type="EMBL" id="RZG66845.1"/>
    </source>
</evidence>
<sequence>MSLSDLMQQQYQAQMLATQQCQNYFYKDGEETGFDSAMGMPEIRPQALNELLDIMGFDSAADVDGAIKLGISQYQYCHGGELPHPSVIATALSNGVAIAKKVRGFSAQTSQGYSDLEKGFDDISNTHQESVSIVPALSVTTIATTIAYASPIVAYIPNSNGSNEVPIVAARFVTDRAFGAMNKNDYLDGVQAAKPYAEGRFRFALSNNGSGAVYAVVAHTHYADYAAKTPDTNAPLLPFISGNVSIRIAGKEVAHTQLEAAFISKVAKPELSDIALRIRIVDSVNGDEVLKIQGTLDDDPDNLASIVAVADATKEFEFFELSLLQEPSDILEAIKRSEAFNSSNSLGRSKTVIKLPDDTLPAFDADEIYTILTNQVEPPAYIVLPQTDDLPTYVAALHAAEKLNIPLDAEIDPTITAEQAAEFALSMDAQSHRVQFIWSPNLCRARDSASLSGRKIPAPYIGQYIGDKLLRNARTDAEGYAPLHVAVAWKDFPFRKKALELRPDIVLDDPTIEMLAKAKVNVVRPIKFKQGMRYVLSDLLTQRLSKNSALRLVSAAEIAMRTSNEVVSILKEHMLKPTDNYLKDASDDIDEYLSGAVTAGWLKPADDLGGKPYAFRLTPDKNYPFERVRLYLARRPEGATRAAIFDEDVLVK</sequence>
<dbReference type="RefSeq" id="WP_130145680.1">
    <property type="nucleotide sequence ID" value="NZ_SGSU01000009.1"/>
</dbReference>
<name>A0A4Q7AXH9_9GAMM</name>
<accession>A0A4Q7AXH9</accession>
<dbReference type="AlphaFoldDB" id="A0A4Q7AXH9"/>
<dbReference type="Proteomes" id="UP000293483">
    <property type="component" value="Unassembled WGS sequence"/>
</dbReference>